<evidence type="ECO:0000313" key="3">
    <source>
        <dbReference type="Proteomes" id="UP001595978"/>
    </source>
</evidence>
<reference evidence="3" key="1">
    <citation type="journal article" date="2019" name="Int. J. Syst. Evol. Microbiol.">
        <title>The Global Catalogue of Microorganisms (GCM) 10K type strain sequencing project: providing services to taxonomists for standard genome sequencing and annotation.</title>
        <authorList>
            <consortium name="The Broad Institute Genomics Platform"/>
            <consortium name="The Broad Institute Genome Sequencing Center for Infectious Disease"/>
            <person name="Wu L."/>
            <person name="Ma J."/>
        </authorList>
    </citation>
    <scope>NUCLEOTIDE SEQUENCE [LARGE SCALE GENOMIC DNA]</scope>
    <source>
        <strain evidence="3">CCUG 56331</strain>
    </source>
</reference>
<feature type="transmembrane region" description="Helical" evidence="1">
    <location>
        <begin position="6"/>
        <end position="26"/>
    </location>
</feature>
<keyword evidence="3" id="KW-1185">Reference proteome</keyword>
<proteinExistence type="predicted"/>
<dbReference type="Proteomes" id="UP001595978">
    <property type="component" value="Unassembled WGS sequence"/>
</dbReference>
<accession>A0ABW0RF48</accession>
<evidence type="ECO:0000256" key="1">
    <source>
        <dbReference type="SAM" id="Phobius"/>
    </source>
</evidence>
<dbReference type="EMBL" id="JBHSNQ010000078">
    <property type="protein sequence ID" value="MFC5541965.1"/>
    <property type="molecule type" value="Genomic_DNA"/>
</dbReference>
<dbReference type="RefSeq" id="WP_390309477.1">
    <property type="nucleotide sequence ID" value="NZ_JBHSNQ010000078.1"/>
</dbReference>
<organism evidence="2 3">
    <name type="scientific">Ureibacillus suwonensis</name>
    <dbReference type="NCBI Taxonomy" id="313007"/>
    <lineage>
        <taxon>Bacteria</taxon>
        <taxon>Bacillati</taxon>
        <taxon>Bacillota</taxon>
        <taxon>Bacilli</taxon>
        <taxon>Bacillales</taxon>
        <taxon>Caryophanaceae</taxon>
        <taxon>Ureibacillus</taxon>
    </lineage>
</organism>
<keyword evidence="1" id="KW-0812">Transmembrane</keyword>
<sequence>MGLFLTTVTGMLGLLVISVAMFIHYLRKGLNSAESVKVDPKN</sequence>
<protein>
    <submittedName>
        <fullName evidence="2">Uncharacterized protein</fullName>
    </submittedName>
</protein>
<comment type="caution">
    <text evidence="2">The sequence shown here is derived from an EMBL/GenBank/DDBJ whole genome shotgun (WGS) entry which is preliminary data.</text>
</comment>
<name>A0ABW0RF48_9BACL</name>
<keyword evidence="1" id="KW-0472">Membrane</keyword>
<keyword evidence="1" id="KW-1133">Transmembrane helix</keyword>
<gene>
    <name evidence="2" type="ORF">ACFPOH_09335</name>
</gene>
<evidence type="ECO:0000313" key="2">
    <source>
        <dbReference type="EMBL" id="MFC5541965.1"/>
    </source>
</evidence>